<feature type="compositionally biased region" description="Pro residues" evidence="1">
    <location>
        <begin position="134"/>
        <end position="158"/>
    </location>
</feature>
<dbReference type="EMBL" id="VIWT01000001">
    <property type="protein sequence ID" value="TWG01120.1"/>
    <property type="molecule type" value="Genomic_DNA"/>
</dbReference>
<reference evidence="2 3" key="1">
    <citation type="submission" date="2019-06" db="EMBL/GenBank/DDBJ databases">
        <title>Sequencing the genomes of 1000 actinobacteria strains.</title>
        <authorList>
            <person name="Klenk H.-P."/>
        </authorList>
    </citation>
    <scope>NUCLEOTIDE SEQUENCE [LARGE SCALE GENOMIC DNA]</scope>
    <source>
        <strain evidence="2 3">DSM 44826</strain>
    </source>
</reference>
<dbReference type="Proteomes" id="UP000317940">
    <property type="component" value="Unassembled WGS sequence"/>
</dbReference>
<proteinExistence type="predicted"/>
<dbReference type="OrthoDB" id="4259349at2"/>
<evidence type="ECO:0000313" key="3">
    <source>
        <dbReference type="Proteomes" id="UP000317940"/>
    </source>
</evidence>
<dbReference type="InterPro" id="IPR046585">
    <property type="entry name" value="DUF6643"/>
</dbReference>
<dbReference type="RefSeq" id="WP_145907121.1">
    <property type="nucleotide sequence ID" value="NZ_BAAAMZ010000038.1"/>
</dbReference>
<protein>
    <submittedName>
        <fullName evidence="2">Uncharacterized protein</fullName>
    </submittedName>
</protein>
<evidence type="ECO:0000313" key="2">
    <source>
        <dbReference type="EMBL" id="TWG01120.1"/>
    </source>
</evidence>
<organism evidence="2 3">
    <name type="scientific">Kitasatospora viridis</name>
    <dbReference type="NCBI Taxonomy" id="281105"/>
    <lineage>
        <taxon>Bacteria</taxon>
        <taxon>Bacillati</taxon>
        <taxon>Actinomycetota</taxon>
        <taxon>Actinomycetes</taxon>
        <taxon>Kitasatosporales</taxon>
        <taxon>Streptomycetaceae</taxon>
        <taxon>Kitasatospora</taxon>
    </lineage>
</organism>
<feature type="region of interest" description="Disordered" evidence="1">
    <location>
        <begin position="68"/>
        <end position="202"/>
    </location>
</feature>
<sequence length="202" mass="21155">MTSPRSYDGVGYYPPSFSSGTPIYDKLVAERGVPQIAPINVPAALPPAPSSPYASAMESTSLLPALPPARLALGPGTGGGGYPTPQPAVGYPQQGFVPGPRVPAGPVPPGYPQPAAPQGWDQQTAQFRPAAPGAQPPMAPVRPMPPQQFFQPAPPQQPAPQQQFGQSQFGQPQFGQSQFGQPAAPQQQPYPPQQQPYPGQVY</sequence>
<name>A0A561UP48_9ACTN</name>
<comment type="caution">
    <text evidence="2">The sequence shown here is derived from an EMBL/GenBank/DDBJ whole genome shotgun (WGS) entry which is preliminary data.</text>
</comment>
<dbReference type="AlphaFoldDB" id="A0A561UP48"/>
<keyword evidence="3" id="KW-1185">Reference proteome</keyword>
<gene>
    <name evidence="2" type="ORF">FHX73_115007</name>
</gene>
<evidence type="ECO:0000256" key="1">
    <source>
        <dbReference type="SAM" id="MobiDB-lite"/>
    </source>
</evidence>
<feature type="compositionally biased region" description="Pro residues" evidence="1">
    <location>
        <begin position="100"/>
        <end position="115"/>
    </location>
</feature>
<dbReference type="Pfam" id="PF20348">
    <property type="entry name" value="DUF6643"/>
    <property type="match status" value="1"/>
</dbReference>
<accession>A0A561UP48</accession>
<feature type="compositionally biased region" description="Low complexity" evidence="1">
    <location>
        <begin position="159"/>
        <end position="187"/>
    </location>
</feature>